<dbReference type="PANTHER" id="PTHR35392">
    <property type="entry name" value="ZN(II)2CYS6 TRANSCRIPTION FACTOR (EUROFUNG)-RELATED-RELATED"/>
    <property type="match status" value="1"/>
</dbReference>
<evidence type="ECO:0000313" key="2">
    <source>
        <dbReference type="EMBL" id="CAD6446041.1"/>
    </source>
</evidence>
<name>A0A8H2ZPT9_9HELO</name>
<dbReference type="AlphaFoldDB" id="A0A8H2ZPT9"/>
<dbReference type="OrthoDB" id="5426982at2759"/>
<sequence length="653" mass="74068">MAARWYLVLSRHHDIPYKNQNYFHMAFIWAYVTKRKPSSVVGAYNGFHGMAGPGRSSYYGVMNNEFYSSSFNGFPNDINESIGFNHSPSPDFYLGHEIYFFPQMLGEQPYTSQPLFNGVAPIYEQLQSRSIVTGSTGARSSSKAQPSRVLDGYYRKKSLTSRKNLGSSQSHHVMEGEYYEHGSHENLEHSRKKRGPSEDKKRREPNIPQAHVFKLDLRIPLTSRPQSQSVASQESLSSVFHVNANQPLKRKARSAFTPEGKKKVEAVRSVGACVQCKFRKRTCGTSEPCMLCVRRAGSVESAASLCTRKSPFVELSISEFYSSGCVECITNFNVGFLDVDGQRRTIKVDGKGHFSSPLCLKVIEVQFSSLSEDVLEELRRITIFNSRFSSQQDARLNQPGTVTILDSKFCSSIELENWVMEYTYHNKLDDANSTSFLFGVAYAKEQLPHADLVRNTTKLVAFSDMLCKGLKITAIIGEQDMATHYSALRAQLETKLFNLLYNAESLVYQELQRLVFKTSGQLAKDATLPVALVLWLLTRLQSLKTSHLINSRERKKSPSHQTTASYASHQKHSLNLLTSVFTALFRSSFPLLMDFEDERNRDLLGGNEDLIQLSKKLRRDLIAFKRRGYLKAWTWNGGFLKDQVDRLRDILTE</sequence>
<reference evidence="2" key="1">
    <citation type="submission" date="2020-10" db="EMBL/GenBank/DDBJ databases">
        <authorList>
            <person name="Kusch S."/>
        </authorList>
    </citation>
    <scope>NUCLEOTIDE SEQUENCE</scope>
    <source>
        <strain evidence="2">SwB9</strain>
    </source>
</reference>
<dbReference type="Proteomes" id="UP000624404">
    <property type="component" value="Unassembled WGS sequence"/>
</dbReference>
<dbReference type="EMBL" id="CAJHIA010000017">
    <property type="protein sequence ID" value="CAD6446041.1"/>
    <property type="molecule type" value="Genomic_DNA"/>
</dbReference>
<evidence type="ECO:0000313" key="3">
    <source>
        <dbReference type="Proteomes" id="UP000624404"/>
    </source>
</evidence>
<gene>
    <name evidence="2" type="ORF">SCLTRI_LOCUS5757</name>
</gene>
<feature type="region of interest" description="Disordered" evidence="1">
    <location>
        <begin position="133"/>
        <end position="155"/>
    </location>
</feature>
<keyword evidence="3" id="KW-1185">Reference proteome</keyword>
<protein>
    <submittedName>
        <fullName evidence="2">839a626f-6f53-4d86-b2c2-d153829344b4</fullName>
    </submittedName>
</protein>
<organism evidence="2 3">
    <name type="scientific">Sclerotinia trifoliorum</name>
    <dbReference type="NCBI Taxonomy" id="28548"/>
    <lineage>
        <taxon>Eukaryota</taxon>
        <taxon>Fungi</taxon>
        <taxon>Dikarya</taxon>
        <taxon>Ascomycota</taxon>
        <taxon>Pezizomycotina</taxon>
        <taxon>Leotiomycetes</taxon>
        <taxon>Helotiales</taxon>
        <taxon>Sclerotiniaceae</taxon>
        <taxon>Sclerotinia</taxon>
    </lineage>
</organism>
<evidence type="ECO:0000256" key="1">
    <source>
        <dbReference type="SAM" id="MobiDB-lite"/>
    </source>
</evidence>
<accession>A0A8H2ZPT9</accession>
<comment type="caution">
    <text evidence="2">The sequence shown here is derived from an EMBL/GenBank/DDBJ whole genome shotgun (WGS) entry which is preliminary data.</text>
</comment>
<feature type="compositionally biased region" description="Polar residues" evidence="1">
    <location>
        <begin position="133"/>
        <end position="145"/>
    </location>
</feature>
<dbReference type="PANTHER" id="PTHR35392:SF3">
    <property type="entry name" value="ZN(2)-C6 FUNGAL-TYPE DOMAIN-CONTAINING PROTEIN"/>
    <property type="match status" value="1"/>
</dbReference>
<dbReference type="InterPro" id="IPR052973">
    <property type="entry name" value="Fungal_sec-metab_reg_TF"/>
</dbReference>
<feature type="region of interest" description="Disordered" evidence="1">
    <location>
        <begin position="180"/>
        <end position="209"/>
    </location>
</feature>
<feature type="compositionally biased region" description="Basic and acidic residues" evidence="1">
    <location>
        <begin position="180"/>
        <end position="205"/>
    </location>
</feature>
<proteinExistence type="predicted"/>